<reference evidence="1 2" key="1">
    <citation type="submission" date="2019-09" db="EMBL/GenBank/DDBJ databases">
        <authorList>
            <consortium name="DOE Joint Genome Institute"/>
            <person name="Mondo S.J."/>
            <person name="Navarro-Mendoza M.I."/>
            <person name="Perez-Arques C."/>
            <person name="Panchal S."/>
            <person name="Nicolas F.E."/>
            <person name="Ganguly P."/>
            <person name="Pangilinan J."/>
            <person name="Grigoriev I."/>
            <person name="Heitman J."/>
            <person name="Sanya K."/>
            <person name="Garre V."/>
        </authorList>
    </citation>
    <scope>NUCLEOTIDE SEQUENCE [LARGE SCALE GENOMIC DNA]</scope>
    <source>
        <strain evidence="1 2">MU402</strain>
    </source>
</reference>
<proteinExistence type="predicted"/>
<dbReference type="Proteomes" id="UP000469890">
    <property type="component" value="Unassembled WGS sequence"/>
</dbReference>
<gene>
    <name evidence="1" type="ORF">FB192DRAFT_1449584</name>
</gene>
<sequence length="95" mass="10800">MLWSKSTKTSLLAGDGSGFTSSEAGFCQQRFTQLNDIEEFDIYIHTRLSEEDSTSEPFTTTKKARLDTNSLLPTFDFNSILDEAMQKFEKQMNSI</sequence>
<name>A0A8H4BDD9_MUCCL</name>
<organism evidence="1 2">
    <name type="scientific">Mucor circinelloides f. lusitanicus</name>
    <name type="common">Mucor racemosus var. lusitanicus</name>
    <dbReference type="NCBI Taxonomy" id="29924"/>
    <lineage>
        <taxon>Eukaryota</taxon>
        <taxon>Fungi</taxon>
        <taxon>Fungi incertae sedis</taxon>
        <taxon>Mucoromycota</taxon>
        <taxon>Mucoromycotina</taxon>
        <taxon>Mucoromycetes</taxon>
        <taxon>Mucorales</taxon>
        <taxon>Mucorineae</taxon>
        <taxon>Mucoraceae</taxon>
        <taxon>Mucor</taxon>
    </lineage>
</organism>
<accession>A0A8H4BDD9</accession>
<comment type="caution">
    <text evidence="1">The sequence shown here is derived from an EMBL/GenBank/DDBJ whole genome shotgun (WGS) entry which is preliminary data.</text>
</comment>
<dbReference type="AlphaFoldDB" id="A0A8H4BDD9"/>
<evidence type="ECO:0000313" key="2">
    <source>
        <dbReference type="Proteomes" id="UP000469890"/>
    </source>
</evidence>
<evidence type="ECO:0000313" key="1">
    <source>
        <dbReference type="EMBL" id="KAF1800100.1"/>
    </source>
</evidence>
<dbReference type="EMBL" id="JAAECE010000006">
    <property type="protein sequence ID" value="KAF1800100.1"/>
    <property type="molecule type" value="Genomic_DNA"/>
</dbReference>
<protein>
    <submittedName>
        <fullName evidence="1">Uncharacterized protein</fullName>
    </submittedName>
</protein>